<dbReference type="CDD" id="cd04645">
    <property type="entry name" value="LbH_gamma_CA_like"/>
    <property type="match status" value="1"/>
</dbReference>
<dbReference type="PANTHER" id="PTHR13061">
    <property type="entry name" value="DYNACTIN SUBUNIT P25"/>
    <property type="match status" value="1"/>
</dbReference>
<sequence length="164" mass="17167">MIYELRKTDKNALITEGAFVTGDVRLAKGVSIWYGAVLRGDMGPITIGEDTNIQDGAILHEETVVGKGCTIGHGAIVHGCTVGDNTLIGMGATVLNGAKIGSDCIVGAGALVTGKMDAPDGSMILGSPAKVVRPLTPEEIAGNREAMEEYLEAAAHYRNERETR</sequence>
<name>A0A9D2LJV8_9FIRM</name>
<dbReference type="SUPFAM" id="SSF51161">
    <property type="entry name" value="Trimeric LpxA-like enzymes"/>
    <property type="match status" value="1"/>
</dbReference>
<dbReference type="InterPro" id="IPR050484">
    <property type="entry name" value="Transf_Hexapept/Carb_Anhydrase"/>
</dbReference>
<dbReference type="AlphaFoldDB" id="A0A9D2LJV8"/>
<comment type="caution">
    <text evidence="1">The sequence shown here is derived from an EMBL/GenBank/DDBJ whole genome shotgun (WGS) entry which is preliminary data.</text>
</comment>
<dbReference type="Proteomes" id="UP000823824">
    <property type="component" value="Unassembled WGS sequence"/>
</dbReference>
<dbReference type="PANTHER" id="PTHR13061:SF29">
    <property type="entry name" value="GAMMA CARBONIC ANHYDRASE-LIKE 1, MITOCHONDRIAL-RELATED"/>
    <property type="match status" value="1"/>
</dbReference>
<evidence type="ECO:0000313" key="2">
    <source>
        <dbReference type="Proteomes" id="UP000823824"/>
    </source>
</evidence>
<dbReference type="EMBL" id="DWZJ01000085">
    <property type="protein sequence ID" value="HJB13917.1"/>
    <property type="molecule type" value="Genomic_DNA"/>
</dbReference>
<organism evidence="1 2">
    <name type="scientific">Candidatus Oscillibacter excrementigallinarum</name>
    <dbReference type="NCBI Taxonomy" id="2838716"/>
    <lineage>
        <taxon>Bacteria</taxon>
        <taxon>Bacillati</taxon>
        <taxon>Bacillota</taxon>
        <taxon>Clostridia</taxon>
        <taxon>Eubacteriales</taxon>
        <taxon>Oscillospiraceae</taxon>
        <taxon>Oscillibacter</taxon>
    </lineage>
</organism>
<protein>
    <submittedName>
        <fullName evidence="1">Gamma carbonic anhydrase family protein</fullName>
    </submittedName>
</protein>
<dbReference type="Pfam" id="PF00132">
    <property type="entry name" value="Hexapep"/>
    <property type="match status" value="1"/>
</dbReference>
<gene>
    <name evidence="1" type="ORF">H9787_09425</name>
</gene>
<reference evidence="1" key="2">
    <citation type="submission" date="2021-04" db="EMBL/GenBank/DDBJ databases">
        <authorList>
            <person name="Gilroy R."/>
        </authorList>
    </citation>
    <scope>NUCLEOTIDE SEQUENCE</scope>
    <source>
        <strain evidence="1">ChiBcec18-1249</strain>
    </source>
</reference>
<dbReference type="InterPro" id="IPR001451">
    <property type="entry name" value="Hexapep"/>
</dbReference>
<dbReference type="InterPro" id="IPR047324">
    <property type="entry name" value="LbH_gamma_CA-like"/>
</dbReference>
<dbReference type="Gene3D" id="2.160.10.10">
    <property type="entry name" value="Hexapeptide repeat proteins"/>
    <property type="match status" value="1"/>
</dbReference>
<accession>A0A9D2LJV8</accession>
<dbReference type="InterPro" id="IPR011004">
    <property type="entry name" value="Trimer_LpxA-like_sf"/>
</dbReference>
<proteinExistence type="predicted"/>
<evidence type="ECO:0000313" key="1">
    <source>
        <dbReference type="EMBL" id="HJB13917.1"/>
    </source>
</evidence>
<reference evidence="1" key="1">
    <citation type="journal article" date="2021" name="PeerJ">
        <title>Extensive microbial diversity within the chicken gut microbiome revealed by metagenomics and culture.</title>
        <authorList>
            <person name="Gilroy R."/>
            <person name="Ravi A."/>
            <person name="Getino M."/>
            <person name="Pursley I."/>
            <person name="Horton D.L."/>
            <person name="Alikhan N.F."/>
            <person name="Baker D."/>
            <person name="Gharbi K."/>
            <person name="Hall N."/>
            <person name="Watson M."/>
            <person name="Adriaenssens E.M."/>
            <person name="Foster-Nyarko E."/>
            <person name="Jarju S."/>
            <person name="Secka A."/>
            <person name="Antonio M."/>
            <person name="Oren A."/>
            <person name="Chaudhuri R.R."/>
            <person name="La Ragione R."/>
            <person name="Hildebrand F."/>
            <person name="Pallen M.J."/>
        </authorList>
    </citation>
    <scope>NUCLEOTIDE SEQUENCE</scope>
    <source>
        <strain evidence="1">ChiBcec18-1249</strain>
    </source>
</reference>